<dbReference type="Proteomes" id="UP000008495">
    <property type="component" value="Unassembled WGS sequence"/>
</dbReference>
<dbReference type="EMBL" id="BAGZ01000016">
    <property type="protein sequence ID" value="GAB78671.1"/>
    <property type="molecule type" value="Genomic_DNA"/>
</dbReference>
<organism evidence="2 3">
    <name type="scientific">Austwickia chelonae NBRC 105200</name>
    <dbReference type="NCBI Taxonomy" id="1184607"/>
    <lineage>
        <taxon>Bacteria</taxon>
        <taxon>Bacillati</taxon>
        <taxon>Actinomycetota</taxon>
        <taxon>Actinomycetes</taxon>
        <taxon>Micrococcales</taxon>
        <taxon>Dermatophilaceae</taxon>
        <taxon>Austwickia</taxon>
    </lineage>
</organism>
<proteinExistence type="predicted"/>
<feature type="region of interest" description="Disordered" evidence="1">
    <location>
        <begin position="1"/>
        <end position="35"/>
    </location>
</feature>
<keyword evidence="3" id="KW-1185">Reference proteome</keyword>
<name>K6UN44_9MICO</name>
<evidence type="ECO:0000313" key="3">
    <source>
        <dbReference type="Proteomes" id="UP000008495"/>
    </source>
</evidence>
<evidence type="ECO:0000313" key="2">
    <source>
        <dbReference type="EMBL" id="GAB78671.1"/>
    </source>
</evidence>
<reference evidence="2 3" key="1">
    <citation type="submission" date="2012-08" db="EMBL/GenBank/DDBJ databases">
        <title>Whole genome shotgun sequence of Austwickia chelonae NBRC 105200.</title>
        <authorList>
            <person name="Yoshida I."/>
            <person name="Hosoyama A."/>
            <person name="Tsuchikane K."/>
            <person name="Katsumata H."/>
            <person name="Ando Y."/>
            <person name="Ohji S."/>
            <person name="Hamada M."/>
            <person name="Tamura T."/>
            <person name="Yamazoe A."/>
            <person name="Yamazaki S."/>
            <person name="Fujita N."/>
        </authorList>
    </citation>
    <scope>NUCLEOTIDE SEQUENCE [LARGE SCALE GENOMIC DNA]</scope>
    <source>
        <strain evidence="2 3">NBRC 105200</strain>
    </source>
</reference>
<protein>
    <submittedName>
        <fullName evidence="2">Uncharacterized protein</fullName>
    </submittedName>
</protein>
<dbReference type="AlphaFoldDB" id="K6UN44"/>
<accession>K6UN44</accession>
<sequence length="147" mass="15643">MTQTGVHVVDRGYGARQGKAGATSRGTGGDFAGDIHDGERTTMDAFEAMTDAAPIRPADVSGGHHHPAQLTMRGEDILRDYLGACPTCLGWNDPTAEADERVAAPGRPVCPTCGLASVEWDLAAEAHGILDRWRRWEALDAAVFGEE</sequence>
<gene>
    <name evidence="2" type="ORF">AUCHE_16_00900</name>
</gene>
<evidence type="ECO:0000256" key="1">
    <source>
        <dbReference type="SAM" id="MobiDB-lite"/>
    </source>
</evidence>
<comment type="caution">
    <text evidence="2">The sequence shown here is derived from an EMBL/GenBank/DDBJ whole genome shotgun (WGS) entry which is preliminary data.</text>
</comment>